<keyword evidence="1" id="KW-0004">4Fe-4S</keyword>
<gene>
    <name evidence="7" type="ORF">S03H2_57303</name>
</gene>
<comment type="caution">
    <text evidence="7">The sequence shown here is derived from an EMBL/GenBank/DDBJ whole genome shotgun (WGS) entry which is preliminary data.</text>
</comment>
<evidence type="ECO:0000256" key="3">
    <source>
        <dbReference type="ARBA" id="ARBA00023002"/>
    </source>
</evidence>
<evidence type="ECO:0000256" key="1">
    <source>
        <dbReference type="ARBA" id="ARBA00022485"/>
    </source>
</evidence>
<reference evidence="7" key="1">
    <citation type="journal article" date="2014" name="Front. Microbiol.">
        <title>High frequency of phylogenetically diverse reductive dehalogenase-homologous genes in deep subseafloor sedimentary metagenomes.</title>
        <authorList>
            <person name="Kawai M."/>
            <person name="Futagami T."/>
            <person name="Toyoda A."/>
            <person name="Takaki Y."/>
            <person name="Nishi S."/>
            <person name="Hori S."/>
            <person name="Arai W."/>
            <person name="Tsubouchi T."/>
            <person name="Morono Y."/>
            <person name="Uchiyama I."/>
            <person name="Ito T."/>
            <person name="Fujiyama A."/>
            <person name="Inagaki F."/>
            <person name="Takami H."/>
        </authorList>
    </citation>
    <scope>NUCLEOTIDE SEQUENCE</scope>
    <source>
        <strain evidence="7">Expedition CK06-06</strain>
    </source>
</reference>
<keyword evidence="3" id="KW-0560">Oxidoreductase</keyword>
<evidence type="ECO:0000256" key="2">
    <source>
        <dbReference type="ARBA" id="ARBA00022723"/>
    </source>
</evidence>
<dbReference type="PANTHER" id="PTHR43255">
    <property type="entry name" value="IRON-SULFUR-BINDING OXIDOREDUCTASE FADF-RELATED-RELATED"/>
    <property type="match status" value="1"/>
</dbReference>
<dbReference type="GO" id="GO:0016491">
    <property type="term" value="F:oxidoreductase activity"/>
    <property type="evidence" value="ECO:0007669"/>
    <property type="project" value="UniProtKB-KW"/>
</dbReference>
<feature type="domain" description="Cysteine-rich" evidence="6">
    <location>
        <begin position="54"/>
        <end position="142"/>
    </location>
</feature>
<organism evidence="7">
    <name type="scientific">marine sediment metagenome</name>
    <dbReference type="NCBI Taxonomy" id="412755"/>
    <lineage>
        <taxon>unclassified sequences</taxon>
        <taxon>metagenomes</taxon>
        <taxon>ecological metagenomes</taxon>
    </lineage>
</organism>
<evidence type="ECO:0000259" key="6">
    <source>
        <dbReference type="Pfam" id="PF02754"/>
    </source>
</evidence>
<accession>X1JPR3</accession>
<keyword evidence="4" id="KW-0408">Iron</keyword>
<evidence type="ECO:0000256" key="4">
    <source>
        <dbReference type="ARBA" id="ARBA00023004"/>
    </source>
</evidence>
<dbReference type="Pfam" id="PF02754">
    <property type="entry name" value="CCG"/>
    <property type="match status" value="1"/>
</dbReference>
<sequence>FDIGLLFTTSPHCYNTFKNEYPEMGFEVEHYTTVINRFIKEQRIKPKGNFEKKVVFQDPCFLGKQNDIFEEPREILENIPGIELVEFERSRERSLCCEGGGGRMWVESESDEERLAATRVKDAADLGVDVIATACPFCLLTLEDAVKTTNLEDKIRVMDIIEILDKSVRGETVGSKE</sequence>
<proteinExistence type="predicted"/>
<protein>
    <recommendedName>
        <fullName evidence="6">Cysteine-rich domain-containing protein</fullName>
    </recommendedName>
</protein>
<keyword evidence="5" id="KW-0411">Iron-sulfur</keyword>
<keyword evidence="2" id="KW-0479">Metal-binding</keyword>
<dbReference type="InterPro" id="IPR051460">
    <property type="entry name" value="HdrC_iron-sulfur_subunit"/>
</dbReference>
<dbReference type="GO" id="GO:0005886">
    <property type="term" value="C:plasma membrane"/>
    <property type="evidence" value="ECO:0007669"/>
    <property type="project" value="TreeGrafter"/>
</dbReference>
<dbReference type="InterPro" id="IPR004017">
    <property type="entry name" value="Cys_rich_dom"/>
</dbReference>
<evidence type="ECO:0000256" key="5">
    <source>
        <dbReference type="ARBA" id="ARBA00023014"/>
    </source>
</evidence>
<dbReference type="PANTHER" id="PTHR43255:SF1">
    <property type="entry name" value="IRON-SULFUR-BINDING OXIDOREDUCTASE FADF-RELATED"/>
    <property type="match status" value="1"/>
</dbReference>
<evidence type="ECO:0000313" key="7">
    <source>
        <dbReference type="EMBL" id="GAH80269.1"/>
    </source>
</evidence>
<dbReference type="GO" id="GO:0046872">
    <property type="term" value="F:metal ion binding"/>
    <property type="evidence" value="ECO:0007669"/>
    <property type="project" value="UniProtKB-KW"/>
</dbReference>
<dbReference type="EMBL" id="BARU01036727">
    <property type="protein sequence ID" value="GAH80269.1"/>
    <property type="molecule type" value="Genomic_DNA"/>
</dbReference>
<name>X1JPR3_9ZZZZ</name>
<dbReference type="GO" id="GO:0051539">
    <property type="term" value="F:4 iron, 4 sulfur cluster binding"/>
    <property type="evidence" value="ECO:0007669"/>
    <property type="project" value="UniProtKB-KW"/>
</dbReference>
<dbReference type="AlphaFoldDB" id="X1JPR3"/>
<feature type="non-terminal residue" evidence="7">
    <location>
        <position position="1"/>
    </location>
</feature>